<organism evidence="2 3">
    <name type="scientific">Cnephaeus nilssonii</name>
    <name type="common">Northern bat</name>
    <name type="synonym">Eptesicus nilssonii</name>
    <dbReference type="NCBI Taxonomy" id="3371016"/>
    <lineage>
        <taxon>Eukaryota</taxon>
        <taxon>Metazoa</taxon>
        <taxon>Chordata</taxon>
        <taxon>Craniata</taxon>
        <taxon>Vertebrata</taxon>
        <taxon>Euteleostomi</taxon>
        <taxon>Mammalia</taxon>
        <taxon>Eutheria</taxon>
        <taxon>Laurasiatheria</taxon>
        <taxon>Chiroptera</taxon>
        <taxon>Yangochiroptera</taxon>
        <taxon>Vespertilionidae</taxon>
        <taxon>Cnephaeus</taxon>
    </lineage>
</organism>
<gene>
    <name evidence="2" type="ORF">QTO34_005638</name>
</gene>
<accession>A0AA40HNV3</accession>
<reference evidence="2" key="1">
    <citation type="submission" date="2023-06" db="EMBL/GenBank/DDBJ databases">
        <title>Reference genome for the Northern bat (Eptesicus nilssonii), a most northern bat species.</title>
        <authorList>
            <person name="Laine V.N."/>
            <person name="Pulliainen A.T."/>
            <person name="Lilley T.M."/>
        </authorList>
    </citation>
    <scope>NUCLEOTIDE SEQUENCE</scope>
    <source>
        <strain evidence="2">BLF_Eptnil</strain>
        <tissue evidence="2">Kidney</tissue>
    </source>
</reference>
<dbReference type="EMBL" id="JAULJE010000015">
    <property type="protein sequence ID" value="KAK1334631.1"/>
    <property type="molecule type" value="Genomic_DNA"/>
</dbReference>
<keyword evidence="3" id="KW-1185">Reference proteome</keyword>
<protein>
    <submittedName>
        <fullName evidence="2">Uncharacterized protein</fullName>
    </submittedName>
</protein>
<dbReference type="AlphaFoldDB" id="A0AA40HNV3"/>
<feature type="region of interest" description="Disordered" evidence="1">
    <location>
        <begin position="154"/>
        <end position="179"/>
    </location>
</feature>
<dbReference type="Gene3D" id="1.10.418.40">
    <property type="entry name" value="Autophagy protein 6/Beclin 1"/>
    <property type="match status" value="1"/>
</dbReference>
<name>A0AA40HNV3_CNENI</name>
<comment type="caution">
    <text evidence="2">The sequence shown here is derived from an EMBL/GenBank/DDBJ whole genome shotgun (WGS) entry which is preliminary data.</text>
</comment>
<feature type="compositionally biased region" description="Polar residues" evidence="1">
    <location>
        <begin position="108"/>
        <end position="121"/>
    </location>
</feature>
<feature type="region of interest" description="Disordered" evidence="1">
    <location>
        <begin position="282"/>
        <end position="336"/>
    </location>
</feature>
<evidence type="ECO:0000256" key="1">
    <source>
        <dbReference type="SAM" id="MobiDB-lite"/>
    </source>
</evidence>
<dbReference type="InterPro" id="IPR038274">
    <property type="entry name" value="Atg6/Beclin_C_sf"/>
</dbReference>
<sequence>MRSAQPGADASLLLALSDTAGLAFQGYPLIPCGNHSLRKSLTKTPLSELPLFRTRGQRARWDHKVDQATMASWTQAAIQGRSRGRRAGAPHAQRDPRGEGPDGRPWTSAESSSIEPTGTRRSWTKALTLMPTGFKRMPGGEKLLLLASSCTRTKTAAPQSRPQVIHRHQSRGSGPTFTCTVSVEWPRGRATERLARARMTAPTAWPGCSHLAAHPPAGSEDLQLPSFLQVELRGGLRSLLQLLESGARLSWRAGGCLWSSTARFDPWKPAPEEVLREEALGINGSPLDKATPGGISDVTSGSGASPPVKNRNQTAGQRKVEGCQVSPRHLEAQEVL</sequence>
<dbReference type="Proteomes" id="UP001177744">
    <property type="component" value="Unassembled WGS sequence"/>
</dbReference>
<evidence type="ECO:0000313" key="3">
    <source>
        <dbReference type="Proteomes" id="UP001177744"/>
    </source>
</evidence>
<feature type="region of interest" description="Disordered" evidence="1">
    <location>
        <begin position="76"/>
        <end position="124"/>
    </location>
</feature>
<feature type="compositionally biased region" description="Basic and acidic residues" evidence="1">
    <location>
        <begin position="92"/>
        <end position="102"/>
    </location>
</feature>
<proteinExistence type="predicted"/>
<evidence type="ECO:0000313" key="2">
    <source>
        <dbReference type="EMBL" id="KAK1334631.1"/>
    </source>
</evidence>